<sequence>MLCMDPSKRLTAQQVLDHPWMKNGGPCHEEHSQCGKQNLEAWDLGASSFSISMARNQDISFGNGSPVICDVQSPTFTCRSSFSSFIAEPSTPCFVPGGFSFHDIGDSDGLEFSSPVPSMSSFAFFSPGSVIEQGDCKSDFSDTSNADAICRETEMGHMLMLPEASLCCGCEAREMERKPADIKRAGGTIWSRTLGIRSKRNRTIGLGECEQFDYAMTESVIRWASCANLPTASSLRSSLVC</sequence>
<dbReference type="InterPro" id="IPR011009">
    <property type="entry name" value="Kinase-like_dom_sf"/>
</dbReference>
<reference evidence="1" key="1">
    <citation type="submission" date="2018-02" db="EMBL/GenBank/DDBJ databases">
        <title>Rhizophora mucronata_Transcriptome.</title>
        <authorList>
            <person name="Meera S.P."/>
            <person name="Sreeshan A."/>
            <person name="Augustine A."/>
        </authorList>
    </citation>
    <scope>NUCLEOTIDE SEQUENCE</scope>
    <source>
        <tissue evidence="1">Leaf</tissue>
    </source>
</reference>
<dbReference type="EMBL" id="GGEC01088338">
    <property type="protein sequence ID" value="MBX68822.1"/>
    <property type="molecule type" value="Transcribed_RNA"/>
</dbReference>
<dbReference type="AlphaFoldDB" id="A0A2P2QP79"/>
<proteinExistence type="predicted"/>
<dbReference type="Gene3D" id="1.10.510.10">
    <property type="entry name" value="Transferase(Phosphotransferase) domain 1"/>
    <property type="match status" value="1"/>
</dbReference>
<accession>A0A2P2QP79</accession>
<dbReference type="SUPFAM" id="SSF56112">
    <property type="entry name" value="Protein kinase-like (PK-like)"/>
    <property type="match status" value="1"/>
</dbReference>
<protein>
    <submittedName>
        <fullName evidence="1">Uncharacterized protein</fullName>
    </submittedName>
</protein>
<evidence type="ECO:0000313" key="1">
    <source>
        <dbReference type="EMBL" id="MBX68822.1"/>
    </source>
</evidence>
<organism evidence="1">
    <name type="scientific">Rhizophora mucronata</name>
    <name type="common">Asiatic mangrove</name>
    <dbReference type="NCBI Taxonomy" id="61149"/>
    <lineage>
        <taxon>Eukaryota</taxon>
        <taxon>Viridiplantae</taxon>
        <taxon>Streptophyta</taxon>
        <taxon>Embryophyta</taxon>
        <taxon>Tracheophyta</taxon>
        <taxon>Spermatophyta</taxon>
        <taxon>Magnoliopsida</taxon>
        <taxon>eudicotyledons</taxon>
        <taxon>Gunneridae</taxon>
        <taxon>Pentapetalae</taxon>
        <taxon>rosids</taxon>
        <taxon>fabids</taxon>
        <taxon>Malpighiales</taxon>
        <taxon>Rhizophoraceae</taxon>
        <taxon>Rhizophora</taxon>
    </lineage>
</organism>
<name>A0A2P2QP79_RHIMU</name>